<accession>A0AA39MH93</accession>
<keyword evidence="7" id="KW-1185">Reference proteome</keyword>
<dbReference type="EMBL" id="JAUEPT010000073">
    <property type="protein sequence ID" value="KAK0434237.1"/>
    <property type="molecule type" value="Genomic_DNA"/>
</dbReference>
<dbReference type="SUPFAM" id="SSF144232">
    <property type="entry name" value="HIT/MYND zinc finger-like"/>
    <property type="match status" value="1"/>
</dbReference>
<reference evidence="6" key="1">
    <citation type="submission" date="2023-06" db="EMBL/GenBank/DDBJ databases">
        <authorList>
            <consortium name="Lawrence Berkeley National Laboratory"/>
            <person name="Ahrendt S."/>
            <person name="Sahu N."/>
            <person name="Indic B."/>
            <person name="Wong-Bajracharya J."/>
            <person name="Merenyi Z."/>
            <person name="Ke H.-M."/>
            <person name="Monk M."/>
            <person name="Kocsube S."/>
            <person name="Drula E."/>
            <person name="Lipzen A."/>
            <person name="Balint B."/>
            <person name="Henrissat B."/>
            <person name="Andreopoulos B."/>
            <person name="Martin F.M."/>
            <person name="Harder C.B."/>
            <person name="Rigling D."/>
            <person name="Ford K.L."/>
            <person name="Foster G.D."/>
            <person name="Pangilinan J."/>
            <person name="Papanicolaou A."/>
            <person name="Barry K."/>
            <person name="LaButti K."/>
            <person name="Viragh M."/>
            <person name="Koriabine M."/>
            <person name="Yan M."/>
            <person name="Riley R."/>
            <person name="Champramary S."/>
            <person name="Plett K.L."/>
            <person name="Tsai I.J."/>
            <person name="Slot J."/>
            <person name="Sipos G."/>
            <person name="Plett J."/>
            <person name="Nagy L.G."/>
            <person name="Grigoriev I.V."/>
        </authorList>
    </citation>
    <scope>NUCLEOTIDE SEQUENCE</scope>
    <source>
        <strain evidence="6">FPL87.14</strain>
    </source>
</reference>
<organism evidence="6 7">
    <name type="scientific">Armillaria borealis</name>
    <dbReference type="NCBI Taxonomy" id="47425"/>
    <lineage>
        <taxon>Eukaryota</taxon>
        <taxon>Fungi</taxon>
        <taxon>Dikarya</taxon>
        <taxon>Basidiomycota</taxon>
        <taxon>Agaricomycotina</taxon>
        <taxon>Agaricomycetes</taxon>
        <taxon>Agaricomycetidae</taxon>
        <taxon>Agaricales</taxon>
        <taxon>Marasmiineae</taxon>
        <taxon>Physalacriaceae</taxon>
        <taxon>Armillaria</taxon>
    </lineage>
</organism>
<gene>
    <name evidence="6" type="ORF">EV421DRAFT_1741073</name>
</gene>
<evidence type="ECO:0000256" key="2">
    <source>
        <dbReference type="ARBA" id="ARBA00022771"/>
    </source>
</evidence>
<feature type="domain" description="MYND-type" evidence="5">
    <location>
        <begin position="397"/>
        <end position="447"/>
    </location>
</feature>
<keyword evidence="3" id="KW-0862">Zinc</keyword>
<dbReference type="Proteomes" id="UP001175226">
    <property type="component" value="Unassembled WGS sequence"/>
</dbReference>
<protein>
    <recommendedName>
        <fullName evidence="5">MYND-type domain-containing protein</fullName>
    </recommendedName>
</protein>
<evidence type="ECO:0000256" key="4">
    <source>
        <dbReference type="PROSITE-ProRule" id="PRU00134"/>
    </source>
</evidence>
<evidence type="ECO:0000313" key="6">
    <source>
        <dbReference type="EMBL" id="KAK0434237.1"/>
    </source>
</evidence>
<sequence>MAGRSRTQPYIPTSDFNDPQTLSEIYKIAYEWGDRVPSGFSILPPYFEVFRHHLSTTNIPSDDDNNTDLSLIRACFFAFGKGISALHGESGTEALYEDILAMTEIIFSWTRYFFHSFDMSTGLGDNPDLNGIPDSNLSCIAHLLSSLATLTQFRHSLYSEPRLVQNIVRFWLELTLHGYQSAYEFRALMAAITVFDDTKSVIPEALRLWDHQAEDVATVIIRGLIEDQSRHPQKYIDYIRGGTLLTFCAGMSLRFYDCIIAQKSVMWCCRAIRILVSKPKRYFPPEARARAVALENLIGYMFGPCRHFISLNEESLGTRIVPPKFYNILDDMLELANTFTIYRSVLRRILRTVKHADKFESTLGEGRAAQRWYHLKALALERSEDMHQYDLKESKGRFMCENRERPNKDINLRSPSQRCGGCSNVMYCSTECQKIDWKADGGHRLTCLQNQSNRKDYEFFVAKCGTDIREHLNLIRALRTQDLNEQVGNPEPVATTTVMSYIGPGNGVRMLRRDMSVCATQIGEHKWALLKKDGEQVIVIMELPYDKDESVYFAIPLSQFDVAL</sequence>
<evidence type="ECO:0000256" key="3">
    <source>
        <dbReference type="ARBA" id="ARBA00022833"/>
    </source>
</evidence>
<dbReference type="PROSITE" id="PS50865">
    <property type="entry name" value="ZF_MYND_2"/>
    <property type="match status" value="1"/>
</dbReference>
<dbReference type="Pfam" id="PF01753">
    <property type="entry name" value="zf-MYND"/>
    <property type="match status" value="1"/>
</dbReference>
<evidence type="ECO:0000259" key="5">
    <source>
        <dbReference type="PROSITE" id="PS50865"/>
    </source>
</evidence>
<name>A0AA39MH93_9AGAR</name>
<dbReference type="GO" id="GO:0008270">
    <property type="term" value="F:zinc ion binding"/>
    <property type="evidence" value="ECO:0007669"/>
    <property type="project" value="UniProtKB-KW"/>
</dbReference>
<evidence type="ECO:0000256" key="1">
    <source>
        <dbReference type="ARBA" id="ARBA00022723"/>
    </source>
</evidence>
<keyword evidence="2 4" id="KW-0863">Zinc-finger</keyword>
<keyword evidence="1" id="KW-0479">Metal-binding</keyword>
<dbReference type="InterPro" id="IPR002893">
    <property type="entry name" value="Znf_MYND"/>
</dbReference>
<dbReference type="AlphaFoldDB" id="A0AA39MH93"/>
<evidence type="ECO:0000313" key="7">
    <source>
        <dbReference type="Proteomes" id="UP001175226"/>
    </source>
</evidence>
<dbReference type="Gene3D" id="6.10.140.2220">
    <property type="match status" value="1"/>
</dbReference>
<comment type="caution">
    <text evidence="6">The sequence shown here is derived from an EMBL/GenBank/DDBJ whole genome shotgun (WGS) entry which is preliminary data.</text>
</comment>
<proteinExistence type="predicted"/>